<protein>
    <submittedName>
        <fullName evidence="2">WD-repeat protein</fullName>
    </submittedName>
</protein>
<evidence type="ECO:0000256" key="1">
    <source>
        <dbReference type="SAM" id="SignalP"/>
    </source>
</evidence>
<dbReference type="SUPFAM" id="SSF82171">
    <property type="entry name" value="DPP6 N-terminal domain-like"/>
    <property type="match status" value="1"/>
</dbReference>
<keyword evidence="3" id="KW-1185">Reference proteome</keyword>
<dbReference type="KEGG" id="vin:AKJ08_3684"/>
<organism evidence="2 3">
    <name type="scientific">Vulgatibacter incomptus</name>
    <dbReference type="NCBI Taxonomy" id="1391653"/>
    <lineage>
        <taxon>Bacteria</taxon>
        <taxon>Pseudomonadati</taxon>
        <taxon>Myxococcota</taxon>
        <taxon>Myxococcia</taxon>
        <taxon>Myxococcales</taxon>
        <taxon>Cystobacterineae</taxon>
        <taxon>Vulgatibacteraceae</taxon>
        <taxon>Vulgatibacter</taxon>
    </lineage>
</organism>
<dbReference type="Gene3D" id="2.120.10.30">
    <property type="entry name" value="TolB, C-terminal domain"/>
    <property type="match status" value="1"/>
</dbReference>
<dbReference type="PROSITE" id="PS51257">
    <property type="entry name" value="PROKAR_LIPOPROTEIN"/>
    <property type="match status" value="1"/>
</dbReference>
<dbReference type="Gene3D" id="2.60.40.1120">
    <property type="entry name" value="Carboxypeptidase-like, regulatory domain"/>
    <property type="match status" value="1"/>
</dbReference>
<reference evidence="2 3" key="1">
    <citation type="submission" date="2015-08" db="EMBL/GenBank/DDBJ databases">
        <authorList>
            <person name="Babu N.S."/>
            <person name="Beckwith C.J."/>
            <person name="Beseler K.G."/>
            <person name="Brison A."/>
            <person name="Carone J.V."/>
            <person name="Caskin T.P."/>
            <person name="Diamond M."/>
            <person name="Durham M.E."/>
            <person name="Foxe J.M."/>
            <person name="Go M."/>
            <person name="Henderson B.A."/>
            <person name="Jones I.B."/>
            <person name="McGettigan J.A."/>
            <person name="Micheletti S.J."/>
            <person name="Nasrallah M.E."/>
            <person name="Ortiz D."/>
            <person name="Piller C.R."/>
            <person name="Privatt S.R."/>
            <person name="Schneider S.L."/>
            <person name="Sharp S."/>
            <person name="Smith T.C."/>
            <person name="Stanton J.D."/>
            <person name="Ullery H.E."/>
            <person name="Wilson R.J."/>
            <person name="Serrano M.G."/>
            <person name="Buck G."/>
            <person name="Lee V."/>
            <person name="Wang Y."/>
            <person name="Carvalho R."/>
            <person name="Voegtly L."/>
            <person name="Shi R."/>
            <person name="Duckworth R."/>
            <person name="Johnson A."/>
            <person name="Loviza R."/>
            <person name="Walstead R."/>
            <person name="Shah Z."/>
            <person name="Kiflezghi M."/>
            <person name="Wade K."/>
            <person name="Ball S.L."/>
            <person name="Bradley K.W."/>
            <person name="Asai D.J."/>
            <person name="Bowman C.A."/>
            <person name="Russell D.A."/>
            <person name="Pope W.H."/>
            <person name="Jacobs-Sera D."/>
            <person name="Hendrix R.W."/>
            <person name="Hatfull G.F."/>
        </authorList>
    </citation>
    <scope>NUCLEOTIDE SEQUENCE [LARGE SCALE GENOMIC DNA]</scope>
    <source>
        <strain evidence="2 3">DSM 27710</strain>
    </source>
</reference>
<dbReference type="GO" id="GO:0030246">
    <property type="term" value="F:carbohydrate binding"/>
    <property type="evidence" value="ECO:0007669"/>
    <property type="project" value="InterPro"/>
</dbReference>
<dbReference type="RefSeq" id="WP_157370813.1">
    <property type="nucleotide sequence ID" value="NZ_CP012332.1"/>
</dbReference>
<gene>
    <name evidence="2" type="ORF">AKJ08_3684</name>
</gene>
<evidence type="ECO:0000313" key="3">
    <source>
        <dbReference type="Proteomes" id="UP000055590"/>
    </source>
</evidence>
<dbReference type="STRING" id="1391653.AKJ08_3684"/>
<keyword evidence="1" id="KW-0732">Signal</keyword>
<feature type="signal peptide" evidence="1">
    <location>
        <begin position="1"/>
        <end position="22"/>
    </location>
</feature>
<name>A0A0K1PIG6_9BACT</name>
<dbReference type="SUPFAM" id="SSF49452">
    <property type="entry name" value="Starch-binding domain-like"/>
    <property type="match status" value="1"/>
</dbReference>
<dbReference type="Pfam" id="PF13620">
    <property type="entry name" value="CarboxypepD_reg"/>
    <property type="match status" value="1"/>
</dbReference>
<sequence length="680" mass="73122">MRCAIAALFLTGLLFSCSKNDASPCTVTENHDGTSTFHCGGKDFTLPGGGSKADCTYLEAPDGSFTITCENGITAHFDPQGRPIFPGKGAITGSALLYGMQEHEGILVRLVGTDASVTTDVGGTWIFAGVPAGTYTLTFEAPGRVPEERRNVTVVNGVFRMDPVVLKHGKKIGPSFPMREVGESPTSETLYDLEDSFALIPHRLRIWDVSKRQPTDLSATALFPSYSDDGRLLVFLEDRSSLGRVTIWDVEARRSDVVFSGATGAQFMPGSHSVLIRTEDSLFVWAEGGELLSLGAWKSRFVDWDRWPPEQPGLVLPSPDGGIVAFQRPSGALVVWTEATRSAEVVGGADGDLLSAQWSPDGAYLSFTTLDQAVRQTVSLWDRSAGSTKVLATSDSFMGPFGLLFAPDSSSAAFRTFVGESALSLWRRSTGDVVRVLQGDAEWFEFMEGGSSLLVQETFRAALSVYRVGTGAREPLGSMFFGVHPSPDGGSVVVELGDGLEVIRLSDLSKTTLNGMNPQWGSDGKWLGFLQPAETNGPFLKAFEISTGRELRVAGNITSFSVHEAGLFFLAVKDGQKPDRFCIADYMRNLTPCPGRVGSGTPLSALSAPSVSGKNVFFLGCGDDGVCGRLKKVDLVHGDFDAIPIDHDVSDFRLYNGFLTYTIFSESDESDGVYLVTAVE</sequence>
<dbReference type="OrthoDB" id="6195244at2"/>
<dbReference type="EMBL" id="CP012332">
    <property type="protein sequence ID" value="AKU93297.1"/>
    <property type="molecule type" value="Genomic_DNA"/>
</dbReference>
<proteinExistence type="predicted"/>
<evidence type="ECO:0000313" key="2">
    <source>
        <dbReference type="EMBL" id="AKU93297.1"/>
    </source>
</evidence>
<dbReference type="InterPro" id="IPR011042">
    <property type="entry name" value="6-blade_b-propeller_TolB-like"/>
</dbReference>
<dbReference type="Proteomes" id="UP000055590">
    <property type="component" value="Chromosome"/>
</dbReference>
<dbReference type="AlphaFoldDB" id="A0A0K1PIG6"/>
<accession>A0A0K1PIG6</accession>
<feature type="chain" id="PRO_5005465522" evidence="1">
    <location>
        <begin position="23"/>
        <end position="680"/>
    </location>
</feature>
<dbReference type="InterPro" id="IPR013784">
    <property type="entry name" value="Carb-bd-like_fold"/>
</dbReference>